<dbReference type="Pfam" id="PF08030">
    <property type="entry name" value="NAD_binding_6"/>
    <property type="match status" value="1"/>
</dbReference>
<evidence type="ECO:0000256" key="3">
    <source>
        <dbReference type="ARBA" id="ARBA00022448"/>
    </source>
</evidence>
<evidence type="ECO:0000256" key="7">
    <source>
        <dbReference type="ARBA" id="ARBA00023065"/>
    </source>
</evidence>
<evidence type="ECO:0000256" key="2">
    <source>
        <dbReference type="ARBA" id="ARBA00006278"/>
    </source>
</evidence>
<feature type="transmembrane region" description="Helical" evidence="11">
    <location>
        <begin position="315"/>
        <end position="334"/>
    </location>
</feature>
<comment type="subcellular location">
    <subcellularLocation>
        <location evidence="1">Membrane</location>
        <topology evidence="1">Multi-pass membrane protein</topology>
    </subcellularLocation>
</comment>
<dbReference type="InterPro" id="IPR051410">
    <property type="entry name" value="Ferric/Cupric_Reductase"/>
</dbReference>
<sequence length="690" mass="76976">MTRPLTTLIKFEQNPAENPVCSGALAVQSVFHCVDHYCEPDEIQHGLNYLNWTCTQEKRSFLSPYQLDGAIHLTVITAQEAKGTRYTQLVLPSEEYYQVALGSTVTRYAATAASWDFVFGSYGYWSVVMLIAIFQRIIRASAARFGFTQWPALRRVPSVPSLGPSPPRKVVTTIIVVYAILCIIACFPAYKTYRGNIYYASGRIELGKYISNRLGILAVANIPLVWLFAARNNPLLWVSGWPYPVFSQFHRWTARITALLAIAHGIGYSITNSYKKTYYVTWDESYWRWGVVALLAICVLIATSIPILLARCYDLFLIMHTAFAAVVLGGVYYHHNELLERNTYHLFIWIAVAVWIAERLLRLVRITQNGYAQISTYAKLTLPEGSDMLRLDVTEHFKSSHHAPGLGQYYFIREPLRWKGWESHPFTLCSWPLSTSAPNSGREVTKGAAIEVNTHRSNESDMGYSFLISPRTGFTSRLKSLASSPAPSSAISPQRVEHQGRKIRLLLEGPYPATTPALGPSVSMLLLVAGGSGISSCIPRLYQYISHENYLGVHLVWVVRSMGTFNDVREHELASLLMNEKQTRGVEISIYVTSSPGSDSGQGRNTERASREADDQSQDTQTLYKTFAGRPDLEILIKTEREKASVNCSSLSIFCCGPPSLAMSCRANTKASKSAGGGPPTELVAHEYGW</sequence>
<feature type="transmembrane region" description="Helical" evidence="11">
    <location>
        <begin position="289"/>
        <end position="309"/>
    </location>
</feature>
<dbReference type="InterPro" id="IPR013130">
    <property type="entry name" value="Fe3_Rdtase_TM_dom"/>
</dbReference>
<protein>
    <recommendedName>
        <fullName evidence="12">FAD-binding FR-type domain-containing protein</fullName>
    </recommendedName>
</protein>
<keyword evidence="8 11" id="KW-0472">Membrane</keyword>
<feature type="compositionally biased region" description="Polar residues" evidence="10">
    <location>
        <begin position="592"/>
        <end position="604"/>
    </location>
</feature>
<gene>
    <name evidence="13" type="ORF">CKM354_000625400</name>
</gene>
<dbReference type="GO" id="GO:0005886">
    <property type="term" value="C:plasma membrane"/>
    <property type="evidence" value="ECO:0007669"/>
    <property type="project" value="TreeGrafter"/>
</dbReference>
<feature type="transmembrane region" description="Helical" evidence="11">
    <location>
        <begin position="170"/>
        <end position="190"/>
    </location>
</feature>
<dbReference type="PANTHER" id="PTHR32361:SF9">
    <property type="entry name" value="FERRIC REDUCTASE TRANSMEMBRANE COMPONENT 3-RELATED"/>
    <property type="match status" value="1"/>
</dbReference>
<dbReference type="GO" id="GO:0000293">
    <property type="term" value="F:ferric-chelate reductase activity"/>
    <property type="evidence" value="ECO:0007669"/>
    <property type="project" value="TreeGrafter"/>
</dbReference>
<evidence type="ECO:0000256" key="8">
    <source>
        <dbReference type="ARBA" id="ARBA00023136"/>
    </source>
</evidence>
<name>A0A9P3FD82_9PEZI</name>
<evidence type="ECO:0000256" key="4">
    <source>
        <dbReference type="ARBA" id="ARBA00022692"/>
    </source>
</evidence>
<dbReference type="CDD" id="cd06186">
    <property type="entry name" value="NOX_Duox_like_FAD_NADP"/>
    <property type="match status" value="1"/>
</dbReference>
<evidence type="ECO:0000256" key="6">
    <source>
        <dbReference type="ARBA" id="ARBA00023002"/>
    </source>
</evidence>
<keyword evidence="9" id="KW-0325">Glycoprotein</keyword>
<dbReference type="EMBL" id="BOLY01000004">
    <property type="protein sequence ID" value="GIZ43008.1"/>
    <property type="molecule type" value="Genomic_DNA"/>
</dbReference>
<comment type="caution">
    <text evidence="13">The sequence shown here is derived from an EMBL/GenBank/DDBJ whole genome shotgun (WGS) entry which is preliminary data.</text>
</comment>
<keyword evidence="3" id="KW-0813">Transport</keyword>
<dbReference type="InterPro" id="IPR013121">
    <property type="entry name" value="Fe_red_NAD-bd_6"/>
</dbReference>
<evidence type="ECO:0000313" key="13">
    <source>
        <dbReference type="EMBL" id="GIZ43008.1"/>
    </source>
</evidence>
<keyword evidence="7" id="KW-0406">Ion transport</keyword>
<dbReference type="AlphaFoldDB" id="A0A9P3FD82"/>
<dbReference type="Proteomes" id="UP000825890">
    <property type="component" value="Unassembled WGS sequence"/>
</dbReference>
<evidence type="ECO:0000256" key="9">
    <source>
        <dbReference type="ARBA" id="ARBA00023180"/>
    </source>
</evidence>
<feature type="transmembrane region" description="Helical" evidence="11">
    <location>
        <begin position="346"/>
        <end position="364"/>
    </location>
</feature>
<feature type="transmembrane region" description="Helical" evidence="11">
    <location>
        <begin position="249"/>
        <end position="268"/>
    </location>
</feature>
<organism evidence="13 14">
    <name type="scientific">Cercospora kikuchii</name>
    <dbReference type="NCBI Taxonomy" id="84275"/>
    <lineage>
        <taxon>Eukaryota</taxon>
        <taxon>Fungi</taxon>
        <taxon>Dikarya</taxon>
        <taxon>Ascomycota</taxon>
        <taxon>Pezizomycotina</taxon>
        <taxon>Dothideomycetes</taxon>
        <taxon>Dothideomycetidae</taxon>
        <taxon>Mycosphaerellales</taxon>
        <taxon>Mycosphaerellaceae</taxon>
        <taxon>Cercospora</taxon>
    </lineage>
</organism>
<keyword evidence="4 11" id="KW-0812">Transmembrane</keyword>
<evidence type="ECO:0000259" key="12">
    <source>
        <dbReference type="PROSITE" id="PS51384"/>
    </source>
</evidence>
<dbReference type="SFLD" id="SFLDS00052">
    <property type="entry name" value="Ferric_Reductase_Domain"/>
    <property type="match status" value="1"/>
</dbReference>
<keyword evidence="6" id="KW-0560">Oxidoreductase</keyword>
<keyword evidence="14" id="KW-1185">Reference proteome</keyword>
<dbReference type="Pfam" id="PF01794">
    <property type="entry name" value="Ferric_reduct"/>
    <property type="match status" value="1"/>
</dbReference>
<dbReference type="RefSeq" id="XP_044657495.1">
    <property type="nucleotide sequence ID" value="XM_044801560.1"/>
</dbReference>
<feature type="region of interest" description="Disordered" evidence="10">
    <location>
        <begin position="592"/>
        <end position="622"/>
    </location>
</feature>
<feature type="transmembrane region" description="Helical" evidence="11">
    <location>
        <begin position="210"/>
        <end position="229"/>
    </location>
</feature>
<dbReference type="Gene3D" id="3.40.50.80">
    <property type="entry name" value="Nucleotide-binding domain of ferredoxin-NADP reductase (FNR) module"/>
    <property type="match status" value="1"/>
</dbReference>
<dbReference type="InterPro" id="IPR039261">
    <property type="entry name" value="FNR_nucleotide-bd"/>
</dbReference>
<dbReference type="GO" id="GO:0015677">
    <property type="term" value="P:copper ion import"/>
    <property type="evidence" value="ECO:0007669"/>
    <property type="project" value="TreeGrafter"/>
</dbReference>
<dbReference type="OrthoDB" id="167398at2759"/>
<dbReference type="SUPFAM" id="SSF52343">
    <property type="entry name" value="Ferredoxin reductase-like, C-terminal NADP-linked domain"/>
    <property type="match status" value="1"/>
</dbReference>
<dbReference type="GO" id="GO:0006826">
    <property type="term" value="P:iron ion transport"/>
    <property type="evidence" value="ECO:0007669"/>
    <property type="project" value="TreeGrafter"/>
</dbReference>
<evidence type="ECO:0000256" key="5">
    <source>
        <dbReference type="ARBA" id="ARBA00022989"/>
    </source>
</evidence>
<accession>A0A9P3FD82</accession>
<dbReference type="PANTHER" id="PTHR32361">
    <property type="entry name" value="FERRIC/CUPRIC REDUCTASE TRANSMEMBRANE COMPONENT"/>
    <property type="match status" value="1"/>
</dbReference>
<reference evidence="13 14" key="1">
    <citation type="submission" date="2021-01" db="EMBL/GenBank/DDBJ databases">
        <title>Cercospora kikuchii MAFF 305040 whole genome shotgun sequence.</title>
        <authorList>
            <person name="Kashiwa T."/>
            <person name="Suzuki T."/>
        </authorList>
    </citation>
    <scope>NUCLEOTIDE SEQUENCE [LARGE SCALE GENOMIC DNA]</scope>
    <source>
        <strain evidence="13 14">MAFF 305040</strain>
    </source>
</reference>
<feature type="domain" description="FAD-binding FR-type" evidence="12">
    <location>
        <begin position="353"/>
        <end position="517"/>
    </location>
</feature>
<dbReference type="InterPro" id="IPR017927">
    <property type="entry name" value="FAD-bd_FR_type"/>
</dbReference>
<dbReference type="GeneID" id="68291829"/>
<evidence type="ECO:0000256" key="1">
    <source>
        <dbReference type="ARBA" id="ARBA00004141"/>
    </source>
</evidence>
<comment type="similarity">
    <text evidence="2">Belongs to the ferric reductase (FRE) family.</text>
</comment>
<evidence type="ECO:0000256" key="10">
    <source>
        <dbReference type="SAM" id="MobiDB-lite"/>
    </source>
</evidence>
<dbReference type="GO" id="GO:0006879">
    <property type="term" value="P:intracellular iron ion homeostasis"/>
    <property type="evidence" value="ECO:0007669"/>
    <property type="project" value="TreeGrafter"/>
</dbReference>
<feature type="compositionally biased region" description="Basic and acidic residues" evidence="10">
    <location>
        <begin position="605"/>
        <end position="614"/>
    </location>
</feature>
<feature type="transmembrane region" description="Helical" evidence="11">
    <location>
        <begin position="117"/>
        <end position="138"/>
    </location>
</feature>
<evidence type="ECO:0000256" key="11">
    <source>
        <dbReference type="SAM" id="Phobius"/>
    </source>
</evidence>
<evidence type="ECO:0000313" key="14">
    <source>
        <dbReference type="Proteomes" id="UP000825890"/>
    </source>
</evidence>
<proteinExistence type="inferred from homology"/>
<keyword evidence="5 11" id="KW-1133">Transmembrane helix</keyword>
<dbReference type="PROSITE" id="PS51384">
    <property type="entry name" value="FAD_FR"/>
    <property type="match status" value="1"/>
</dbReference>
<dbReference type="SFLD" id="SFLDG01168">
    <property type="entry name" value="Ferric_reductase_subgroup_(FRE"/>
    <property type="match status" value="1"/>
</dbReference>